<sequence length="153" mass="16552">MTNRHSPHPPEDWDHPESMVDTSAVTTTAPAPSRVVFPSRGGATDDDPDTPTPDALPSPSHRGGRSGKRTLSELLKVHAEKGTDVHFTSEEAARLEDLLGQWINSSSSPYEGDDDFFARPHDDSIVLVHRSSTFHSIVGHPQHGQSESIALGS</sequence>
<organism evidence="2 3">
    <name type="scientific">Russula ochroleuca</name>
    <dbReference type="NCBI Taxonomy" id="152965"/>
    <lineage>
        <taxon>Eukaryota</taxon>
        <taxon>Fungi</taxon>
        <taxon>Dikarya</taxon>
        <taxon>Basidiomycota</taxon>
        <taxon>Agaricomycotina</taxon>
        <taxon>Agaricomycetes</taxon>
        <taxon>Russulales</taxon>
        <taxon>Russulaceae</taxon>
        <taxon>Russula</taxon>
    </lineage>
</organism>
<proteinExistence type="predicted"/>
<dbReference type="OrthoDB" id="3247268at2759"/>
<accession>A0A9P5T8R8</accession>
<reference evidence="2" key="1">
    <citation type="submission" date="2019-10" db="EMBL/GenBank/DDBJ databases">
        <authorList>
            <consortium name="DOE Joint Genome Institute"/>
            <person name="Kuo A."/>
            <person name="Miyauchi S."/>
            <person name="Kiss E."/>
            <person name="Drula E."/>
            <person name="Kohler A."/>
            <person name="Sanchez-Garcia M."/>
            <person name="Andreopoulos B."/>
            <person name="Barry K.W."/>
            <person name="Bonito G."/>
            <person name="Buee M."/>
            <person name="Carver A."/>
            <person name="Chen C."/>
            <person name="Cichocki N."/>
            <person name="Clum A."/>
            <person name="Culley D."/>
            <person name="Crous P.W."/>
            <person name="Fauchery L."/>
            <person name="Girlanda M."/>
            <person name="Hayes R."/>
            <person name="Keri Z."/>
            <person name="LaButti K."/>
            <person name="Lipzen A."/>
            <person name="Lombard V."/>
            <person name="Magnuson J."/>
            <person name="Maillard F."/>
            <person name="Morin E."/>
            <person name="Murat C."/>
            <person name="Nolan M."/>
            <person name="Ohm R."/>
            <person name="Pangilinan J."/>
            <person name="Pereira M."/>
            <person name="Perotto S."/>
            <person name="Peter M."/>
            <person name="Riley R."/>
            <person name="Sitrit Y."/>
            <person name="Stielow B."/>
            <person name="Szollosi G."/>
            <person name="Zifcakova L."/>
            <person name="Stursova M."/>
            <person name="Spatafora J.W."/>
            <person name="Tedersoo L."/>
            <person name="Vaario L.-M."/>
            <person name="Yamada A."/>
            <person name="Yan M."/>
            <person name="Wang P."/>
            <person name="Xu J."/>
            <person name="Bruns T."/>
            <person name="Baldrian P."/>
            <person name="Vilgalys R."/>
            <person name="Henrissat B."/>
            <person name="Grigoriev I.V."/>
            <person name="Hibbett D."/>
            <person name="Nagy L.G."/>
            <person name="Martin F.M."/>
        </authorList>
    </citation>
    <scope>NUCLEOTIDE SEQUENCE</scope>
    <source>
        <strain evidence="2">Prilba</strain>
    </source>
</reference>
<name>A0A9P5T8R8_9AGAM</name>
<keyword evidence="3" id="KW-1185">Reference proteome</keyword>
<evidence type="ECO:0000313" key="3">
    <source>
        <dbReference type="Proteomes" id="UP000759537"/>
    </source>
</evidence>
<comment type="caution">
    <text evidence="2">The sequence shown here is derived from an EMBL/GenBank/DDBJ whole genome shotgun (WGS) entry which is preliminary data.</text>
</comment>
<feature type="region of interest" description="Disordered" evidence="1">
    <location>
        <begin position="1"/>
        <end position="70"/>
    </location>
</feature>
<evidence type="ECO:0000256" key="1">
    <source>
        <dbReference type="SAM" id="MobiDB-lite"/>
    </source>
</evidence>
<dbReference type="Proteomes" id="UP000759537">
    <property type="component" value="Unassembled WGS sequence"/>
</dbReference>
<dbReference type="AlphaFoldDB" id="A0A9P5T8R8"/>
<reference evidence="2" key="2">
    <citation type="journal article" date="2020" name="Nat. Commun.">
        <title>Large-scale genome sequencing of mycorrhizal fungi provides insights into the early evolution of symbiotic traits.</title>
        <authorList>
            <person name="Miyauchi S."/>
            <person name="Kiss E."/>
            <person name="Kuo A."/>
            <person name="Drula E."/>
            <person name="Kohler A."/>
            <person name="Sanchez-Garcia M."/>
            <person name="Morin E."/>
            <person name="Andreopoulos B."/>
            <person name="Barry K.W."/>
            <person name="Bonito G."/>
            <person name="Buee M."/>
            <person name="Carver A."/>
            <person name="Chen C."/>
            <person name="Cichocki N."/>
            <person name="Clum A."/>
            <person name="Culley D."/>
            <person name="Crous P.W."/>
            <person name="Fauchery L."/>
            <person name="Girlanda M."/>
            <person name="Hayes R.D."/>
            <person name="Keri Z."/>
            <person name="LaButti K."/>
            <person name="Lipzen A."/>
            <person name="Lombard V."/>
            <person name="Magnuson J."/>
            <person name="Maillard F."/>
            <person name="Murat C."/>
            <person name="Nolan M."/>
            <person name="Ohm R.A."/>
            <person name="Pangilinan J."/>
            <person name="Pereira M.F."/>
            <person name="Perotto S."/>
            <person name="Peter M."/>
            <person name="Pfister S."/>
            <person name="Riley R."/>
            <person name="Sitrit Y."/>
            <person name="Stielow J.B."/>
            <person name="Szollosi G."/>
            <person name="Zifcakova L."/>
            <person name="Stursova M."/>
            <person name="Spatafora J.W."/>
            <person name="Tedersoo L."/>
            <person name="Vaario L.M."/>
            <person name="Yamada A."/>
            <person name="Yan M."/>
            <person name="Wang P."/>
            <person name="Xu J."/>
            <person name="Bruns T."/>
            <person name="Baldrian P."/>
            <person name="Vilgalys R."/>
            <person name="Dunand C."/>
            <person name="Henrissat B."/>
            <person name="Grigoriev I.V."/>
            <person name="Hibbett D."/>
            <person name="Nagy L.G."/>
            <person name="Martin F.M."/>
        </authorList>
    </citation>
    <scope>NUCLEOTIDE SEQUENCE</scope>
    <source>
        <strain evidence="2">Prilba</strain>
    </source>
</reference>
<gene>
    <name evidence="2" type="ORF">DFH94DRAFT_740519</name>
</gene>
<feature type="compositionally biased region" description="Basic and acidic residues" evidence="1">
    <location>
        <begin position="8"/>
        <end position="18"/>
    </location>
</feature>
<protein>
    <submittedName>
        <fullName evidence="2">Uncharacterized protein</fullName>
    </submittedName>
</protein>
<dbReference type="EMBL" id="WHVB01000008">
    <property type="protein sequence ID" value="KAF8480133.1"/>
    <property type="molecule type" value="Genomic_DNA"/>
</dbReference>
<evidence type="ECO:0000313" key="2">
    <source>
        <dbReference type="EMBL" id="KAF8480133.1"/>
    </source>
</evidence>
<feature type="compositionally biased region" description="Low complexity" evidence="1">
    <location>
        <begin position="22"/>
        <end position="36"/>
    </location>
</feature>